<name>A0A0E9UB50_ANGAN</name>
<sequence length="20" mass="2426">MSISLRRSISKLLIQLYEQF</sequence>
<reference evidence="1" key="2">
    <citation type="journal article" date="2015" name="Fish Shellfish Immunol.">
        <title>Early steps in the European eel (Anguilla anguilla)-Vibrio vulnificus interaction in the gills: Role of the RtxA13 toxin.</title>
        <authorList>
            <person name="Callol A."/>
            <person name="Pajuelo D."/>
            <person name="Ebbesson L."/>
            <person name="Teles M."/>
            <person name="MacKenzie S."/>
            <person name="Amaro C."/>
        </authorList>
    </citation>
    <scope>NUCLEOTIDE SEQUENCE</scope>
</reference>
<dbReference type="EMBL" id="GBXM01046167">
    <property type="protein sequence ID" value="JAH62410.1"/>
    <property type="molecule type" value="Transcribed_RNA"/>
</dbReference>
<accession>A0A0E9UB50</accession>
<evidence type="ECO:0000313" key="1">
    <source>
        <dbReference type="EMBL" id="JAH62410.1"/>
    </source>
</evidence>
<reference evidence="1" key="1">
    <citation type="submission" date="2014-11" db="EMBL/GenBank/DDBJ databases">
        <authorList>
            <person name="Amaro Gonzalez C."/>
        </authorList>
    </citation>
    <scope>NUCLEOTIDE SEQUENCE</scope>
</reference>
<protein>
    <submittedName>
        <fullName evidence="1">Uncharacterized protein</fullName>
    </submittedName>
</protein>
<proteinExistence type="predicted"/>
<organism evidence="1">
    <name type="scientific">Anguilla anguilla</name>
    <name type="common">European freshwater eel</name>
    <name type="synonym">Muraena anguilla</name>
    <dbReference type="NCBI Taxonomy" id="7936"/>
    <lineage>
        <taxon>Eukaryota</taxon>
        <taxon>Metazoa</taxon>
        <taxon>Chordata</taxon>
        <taxon>Craniata</taxon>
        <taxon>Vertebrata</taxon>
        <taxon>Euteleostomi</taxon>
        <taxon>Actinopterygii</taxon>
        <taxon>Neopterygii</taxon>
        <taxon>Teleostei</taxon>
        <taxon>Anguilliformes</taxon>
        <taxon>Anguillidae</taxon>
        <taxon>Anguilla</taxon>
    </lineage>
</organism>
<dbReference type="AlphaFoldDB" id="A0A0E9UB50"/>